<gene>
    <name evidence="2" type="ORF">BTO22_16980</name>
</gene>
<reference evidence="2 3" key="1">
    <citation type="submission" date="2016-12" db="EMBL/GenBank/DDBJ databases">
        <title>Diversity of luminous bacteria.</title>
        <authorList>
            <person name="Yoshizawa S."/>
            <person name="Kogure K."/>
        </authorList>
    </citation>
    <scope>NUCLEOTIDE SEQUENCE [LARGE SCALE GENOMIC DNA]</scope>
    <source>
        <strain evidence="2 3">ATCC 33715</strain>
    </source>
</reference>
<comment type="caution">
    <text evidence="2">The sequence shown here is derived from an EMBL/GenBank/DDBJ whole genome shotgun (WGS) entry which is preliminary data.</text>
</comment>
<dbReference type="OrthoDB" id="5292073at2"/>
<dbReference type="EMBL" id="MSCO01000002">
    <property type="protein sequence ID" value="PQJ85156.1"/>
    <property type="molecule type" value="Genomic_DNA"/>
</dbReference>
<name>A0A2S7X4K6_9GAMM</name>
<evidence type="ECO:0000256" key="1">
    <source>
        <dbReference type="SAM" id="Phobius"/>
    </source>
</evidence>
<dbReference type="AlphaFoldDB" id="A0A2S7X4K6"/>
<protein>
    <submittedName>
        <fullName evidence="2">Uncharacterized protein</fullName>
    </submittedName>
</protein>
<feature type="transmembrane region" description="Helical" evidence="1">
    <location>
        <begin position="12"/>
        <end position="30"/>
    </location>
</feature>
<evidence type="ECO:0000313" key="2">
    <source>
        <dbReference type="EMBL" id="PQJ85156.1"/>
    </source>
</evidence>
<evidence type="ECO:0000313" key="3">
    <source>
        <dbReference type="Proteomes" id="UP000239263"/>
    </source>
</evidence>
<keyword evidence="1" id="KW-0472">Membrane</keyword>
<organism evidence="2 3">
    <name type="scientific">Aliivibrio sifiae</name>
    <dbReference type="NCBI Taxonomy" id="566293"/>
    <lineage>
        <taxon>Bacteria</taxon>
        <taxon>Pseudomonadati</taxon>
        <taxon>Pseudomonadota</taxon>
        <taxon>Gammaproteobacteria</taxon>
        <taxon>Vibrionales</taxon>
        <taxon>Vibrionaceae</taxon>
        <taxon>Aliivibrio</taxon>
    </lineage>
</organism>
<sequence length="71" mass="8133">MNFVDGVLHIESFLAITLGIIVIFAILHYATQVDVSFDYLYSHCLTQDCEYYSSDTYIFFGALINTLQIKN</sequence>
<keyword evidence="1" id="KW-1133">Transmembrane helix</keyword>
<dbReference type="Proteomes" id="UP000239263">
    <property type="component" value="Unassembled WGS sequence"/>
</dbReference>
<accession>A0A2S7X4K6</accession>
<proteinExistence type="predicted"/>
<keyword evidence="1" id="KW-0812">Transmembrane</keyword>